<dbReference type="InterPro" id="IPR034904">
    <property type="entry name" value="FSCA_dom_sf"/>
</dbReference>
<feature type="domain" description="Scaffold protein Nfu/NifU N-terminal" evidence="3">
    <location>
        <begin position="39"/>
        <end position="122"/>
    </location>
</feature>
<dbReference type="Gene3D" id="3.30.300.130">
    <property type="entry name" value="Fe-S cluster assembly (FSCA)"/>
    <property type="match status" value="1"/>
</dbReference>
<dbReference type="KEGG" id="nli:G3M70_09655"/>
<evidence type="ECO:0000256" key="2">
    <source>
        <dbReference type="SAM" id="MobiDB-lite"/>
    </source>
</evidence>
<dbReference type="InterPro" id="IPR001075">
    <property type="entry name" value="NIF_FeS_clus_asmbl_NifU_C"/>
</dbReference>
<dbReference type="PANTHER" id="PTHR11178:SF25">
    <property type="entry name" value="NIFU-LIKE PROTEIN 3, CHLOROPLASTIC"/>
    <property type="match status" value="1"/>
</dbReference>
<organism evidence="4 5">
    <name type="scientific">Candidatus Nitronauta litoralis</name>
    <dbReference type="NCBI Taxonomy" id="2705533"/>
    <lineage>
        <taxon>Bacteria</taxon>
        <taxon>Pseudomonadati</taxon>
        <taxon>Nitrospinota/Tectimicrobiota group</taxon>
        <taxon>Nitrospinota</taxon>
        <taxon>Nitrospinia</taxon>
        <taxon>Nitrospinales</taxon>
        <taxon>Nitrospinaceae</taxon>
        <taxon>Candidatus Nitronauta</taxon>
    </lineage>
</organism>
<dbReference type="Pfam" id="PF01106">
    <property type="entry name" value="NifU"/>
    <property type="match status" value="1"/>
</dbReference>
<feature type="region of interest" description="Disordered" evidence="2">
    <location>
        <begin position="1"/>
        <end position="32"/>
    </location>
</feature>
<dbReference type="EMBL" id="CP048685">
    <property type="protein sequence ID" value="QPJ62117.1"/>
    <property type="molecule type" value="Genomic_DNA"/>
</dbReference>
<dbReference type="GO" id="GO:0051536">
    <property type="term" value="F:iron-sulfur cluster binding"/>
    <property type="evidence" value="ECO:0007669"/>
    <property type="project" value="InterPro"/>
</dbReference>
<evidence type="ECO:0000256" key="1">
    <source>
        <dbReference type="ARBA" id="ARBA00006420"/>
    </source>
</evidence>
<dbReference type="SUPFAM" id="SSF117916">
    <property type="entry name" value="Fe-S cluster assembly (FSCA) domain-like"/>
    <property type="match status" value="1"/>
</dbReference>
<dbReference type="SUPFAM" id="SSF110836">
    <property type="entry name" value="Hypothetical protein SAV1430"/>
    <property type="match status" value="1"/>
</dbReference>
<dbReference type="Proteomes" id="UP000594688">
    <property type="component" value="Chromosome"/>
</dbReference>
<evidence type="ECO:0000259" key="3">
    <source>
        <dbReference type="SMART" id="SM00932"/>
    </source>
</evidence>
<accession>A0A7T0BW60</accession>
<feature type="compositionally biased region" description="Basic and acidic residues" evidence="2">
    <location>
        <begin position="18"/>
        <end position="32"/>
    </location>
</feature>
<sequence length="238" mass="26342">MTKITRFLSDLFGPKHPRPGEDRLSDPEEGETKRQFKVVRFVQTPNPEAGQFIMSHPVVRPGGTRTFSSPDTSKDDAFAQTMFKVFGVESLFLKENFVTVTKSSTINWTSVMGALQEALEKNLVYYEKADEDEQPVEKETAKSLLEEVDVEDFPNFDNEQKGKIIDAVLDHAIRPALANDGGGITLIGVDGDVVQIHYQGACGTCPSSTTGTLQYIETFLQDTLHKNLTVKTVDTHAA</sequence>
<dbReference type="GO" id="GO:0016226">
    <property type="term" value="P:iron-sulfur cluster assembly"/>
    <property type="evidence" value="ECO:0007669"/>
    <property type="project" value="InterPro"/>
</dbReference>
<dbReference type="PANTHER" id="PTHR11178">
    <property type="entry name" value="IRON-SULFUR CLUSTER SCAFFOLD PROTEIN NFU-RELATED"/>
    <property type="match status" value="1"/>
</dbReference>
<gene>
    <name evidence="4" type="ORF">G3M70_09655</name>
</gene>
<dbReference type="GO" id="GO:0005506">
    <property type="term" value="F:iron ion binding"/>
    <property type="evidence" value="ECO:0007669"/>
    <property type="project" value="InterPro"/>
</dbReference>
<dbReference type="Gene3D" id="3.30.1370.70">
    <property type="entry name" value="Scaffold protein Nfu/NifU, N-terminal domain"/>
    <property type="match status" value="1"/>
</dbReference>
<evidence type="ECO:0000313" key="4">
    <source>
        <dbReference type="EMBL" id="QPJ62117.1"/>
    </source>
</evidence>
<name>A0A7T0BW60_9BACT</name>
<evidence type="ECO:0000313" key="5">
    <source>
        <dbReference type="Proteomes" id="UP000594688"/>
    </source>
</evidence>
<dbReference type="AlphaFoldDB" id="A0A7T0BW60"/>
<comment type="similarity">
    <text evidence="1">Belongs to the NifU family.</text>
</comment>
<dbReference type="InterPro" id="IPR014824">
    <property type="entry name" value="Nfu/NifU_N"/>
</dbReference>
<reference evidence="4 5" key="1">
    <citation type="submission" date="2020-02" db="EMBL/GenBank/DDBJ databases">
        <title>Genomic and physiological characterization of two novel Nitrospinaceae genera.</title>
        <authorList>
            <person name="Mueller A.J."/>
            <person name="Jung M.-Y."/>
            <person name="Strachan C.R."/>
            <person name="Herbold C.W."/>
            <person name="Kirkegaard R.H."/>
            <person name="Daims H."/>
        </authorList>
    </citation>
    <scope>NUCLEOTIDE SEQUENCE [LARGE SCALE GENOMIC DNA]</scope>
    <source>
        <strain evidence="4">EB</strain>
    </source>
</reference>
<dbReference type="SMART" id="SM00932">
    <property type="entry name" value="Nfu_N"/>
    <property type="match status" value="1"/>
</dbReference>
<dbReference type="InterPro" id="IPR036498">
    <property type="entry name" value="Nfu/NifU_N_sf"/>
</dbReference>
<dbReference type="Pfam" id="PF08712">
    <property type="entry name" value="Nfu_N"/>
    <property type="match status" value="1"/>
</dbReference>
<protein>
    <submittedName>
        <fullName evidence="4">NifU family protein</fullName>
    </submittedName>
</protein>
<proteinExistence type="inferred from homology"/>